<dbReference type="AlphaFoldDB" id="A0A2H6KBP9"/>
<evidence type="ECO:0000256" key="1">
    <source>
        <dbReference type="SAM" id="MobiDB-lite"/>
    </source>
</evidence>
<feature type="compositionally biased region" description="Basic residues" evidence="1">
    <location>
        <begin position="1"/>
        <end position="19"/>
    </location>
</feature>
<dbReference type="VEuPathDB" id="PiroplasmaDB:BOVATA_019080"/>
<keyword evidence="2" id="KW-1133">Transmembrane helix</keyword>
<feature type="compositionally biased region" description="Basic and acidic residues" evidence="1">
    <location>
        <begin position="56"/>
        <end position="66"/>
    </location>
</feature>
<feature type="compositionally biased region" description="Polar residues" evidence="1">
    <location>
        <begin position="29"/>
        <end position="54"/>
    </location>
</feature>
<evidence type="ECO:0000256" key="2">
    <source>
        <dbReference type="SAM" id="Phobius"/>
    </source>
</evidence>
<dbReference type="RefSeq" id="XP_028866658.1">
    <property type="nucleotide sequence ID" value="XM_029010825.1"/>
</dbReference>
<reference evidence="3 4" key="1">
    <citation type="journal article" date="2017" name="BMC Genomics">
        <title>Whole-genome assembly of Babesia ovata and comparative genomics between closely related pathogens.</title>
        <authorList>
            <person name="Yamagishi J."/>
            <person name="Asada M."/>
            <person name="Hakimi H."/>
            <person name="Tanaka T.Q."/>
            <person name="Sugimoto C."/>
            <person name="Kawazu S."/>
        </authorList>
    </citation>
    <scope>NUCLEOTIDE SEQUENCE [LARGE SCALE GENOMIC DNA]</scope>
    <source>
        <strain evidence="3 4">Miyake</strain>
    </source>
</reference>
<proteinExistence type="predicted"/>
<protein>
    <submittedName>
        <fullName evidence="3">Uncharacterized protein</fullName>
    </submittedName>
</protein>
<dbReference type="GeneID" id="39874185"/>
<evidence type="ECO:0000313" key="4">
    <source>
        <dbReference type="Proteomes" id="UP000236319"/>
    </source>
</evidence>
<keyword evidence="4" id="KW-1185">Reference proteome</keyword>
<dbReference type="OrthoDB" id="77601at2759"/>
<sequence>MRQKRRLFWIPRKPTKKSPKLQGEGKQLAKTQDSVMQPTTIQDEGLRSTKSQDIGDQLRKPQDDGKQSITLTNIHKRVYNSLTEPPRNVKECMDWLIALKGTDPEKNLKALGNAVYKFLADKPVEFTDVPVLEEVRRISKEFMEQPELKDRWYVKDILEMINGFVNEPPGDFAKTMGSNAVAVAQNIGHVVDGCKFFLQHVKTPGQYRFAYSSQATWDAKSAKEADACAAIFLGIALMLYVGIGSLQNAWLDAHFRRPPFIAYKRMQGVLKALGFVEPDFRANMSVSDVEKALGGVDKRVLIITYDLAGFWAFY</sequence>
<comment type="caution">
    <text evidence="3">The sequence shown here is derived from an EMBL/GenBank/DDBJ whole genome shotgun (WGS) entry which is preliminary data.</text>
</comment>
<organism evidence="3 4">
    <name type="scientific">Babesia ovata</name>
    <dbReference type="NCBI Taxonomy" id="189622"/>
    <lineage>
        <taxon>Eukaryota</taxon>
        <taxon>Sar</taxon>
        <taxon>Alveolata</taxon>
        <taxon>Apicomplexa</taxon>
        <taxon>Aconoidasida</taxon>
        <taxon>Piroplasmida</taxon>
        <taxon>Babesiidae</taxon>
        <taxon>Babesia</taxon>
    </lineage>
</organism>
<feature type="region of interest" description="Disordered" evidence="1">
    <location>
        <begin position="1"/>
        <end position="67"/>
    </location>
</feature>
<keyword evidence="2" id="KW-0472">Membrane</keyword>
<gene>
    <name evidence="3" type="ORF">BOVATA_019080</name>
</gene>
<evidence type="ECO:0000313" key="3">
    <source>
        <dbReference type="EMBL" id="GBE60415.1"/>
    </source>
</evidence>
<dbReference type="Proteomes" id="UP000236319">
    <property type="component" value="Unassembled WGS sequence"/>
</dbReference>
<dbReference type="EMBL" id="BDSA01000002">
    <property type="protein sequence ID" value="GBE60415.1"/>
    <property type="molecule type" value="Genomic_DNA"/>
</dbReference>
<accession>A0A2H6KBP9</accession>
<keyword evidence="2" id="KW-0812">Transmembrane</keyword>
<feature type="transmembrane region" description="Helical" evidence="2">
    <location>
        <begin position="227"/>
        <end position="250"/>
    </location>
</feature>
<name>A0A2H6KBP9_9APIC</name>